<reference evidence="2 3" key="1">
    <citation type="submission" date="2018-06" db="EMBL/GenBank/DDBJ databases">
        <title>Genomic Encyclopedia of Archaeal and Bacterial Type Strains, Phase II (KMG-II): from individual species to whole genera.</title>
        <authorList>
            <person name="Goeker M."/>
        </authorList>
    </citation>
    <scope>NUCLEOTIDE SEQUENCE [LARGE SCALE GENOMIC DNA]</scope>
    <source>
        <strain evidence="2 3">DSM 29821</strain>
    </source>
</reference>
<protein>
    <recommendedName>
        <fullName evidence="1">YdhG-like domain-containing protein</fullName>
    </recommendedName>
</protein>
<comment type="caution">
    <text evidence="2">The sequence shown here is derived from an EMBL/GenBank/DDBJ whole genome shotgun (WGS) entry which is preliminary data.</text>
</comment>
<dbReference type="Proteomes" id="UP000249819">
    <property type="component" value="Unassembled WGS sequence"/>
</dbReference>
<dbReference type="EMBL" id="QLMA01000004">
    <property type="protein sequence ID" value="RAJ81926.1"/>
    <property type="molecule type" value="Genomic_DNA"/>
</dbReference>
<name>A0A327W109_9BACT</name>
<gene>
    <name evidence="2" type="ORF">CLV59_104151</name>
</gene>
<dbReference type="Pfam" id="PF08818">
    <property type="entry name" value="DUF1801"/>
    <property type="match status" value="1"/>
</dbReference>
<dbReference type="SUPFAM" id="SSF159888">
    <property type="entry name" value="YdhG-like"/>
    <property type="match status" value="1"/>
</dbReference>
<dbReference type="OrthoDB" id="9811812at2"/>
<dbReference type="Gene3D" id="3.90.1150.200">
    <property type="match status" value="1"/>
</dbReference>
<dbReference type="RefSeq" id="WP_111592488.1">
    <property type="nucleotide sequence ID" value="NZ_QLMA01000004.1"/>
</dbReference>
<dbReference type="AlphaFoldDB" id="A0A327W109"/>
<evidence type="ECO:0000313" key="2">
    <source>
        <dbReference type="EMBL" id="RAJ81926.1"/>
    </source>
</evidence>
<evidence type="ECO:0000259" key="1">
    <source>
        <dbReference type="Pfam" id="PF08818"/>
    </source>
</evidence>
<proteinExistence type="predicted"/>
<sequence>MTDKHKFTDPSTYLAHLEHPLKEVVEALRTILLKASPEIGEQIKWNSLSFYFTGEMPAFDAKTYQRDMVVFNVHKKEYILLVFPNGASITDTSGLLEGAYADGRRMIKFASIKEVDAHKADLQQIVKNWLKQVIKT</sequence>
<organism evidence="2 3">
    <name type="scientific">Chitinophaga dinghuensis</name>
    <dbReference type="NCBI Taxonomy" id="1539050"/>
    <lineage>
        <taxon>Bacteria</taxon>
        <taxon>Pseudomonadati</taxon>
        <taxon>Bacteroidota</taxon>
        <taxon>Chitinophagia</taxon>
        <taxon>Chitinophagales</taxon>
        <taxon>Chitinophagaceae</taxon>
        <taxon>Chitinophaga</taxon>
    </lineage>
</organism>
<keyword evidence="3" id="KW-1185">Reference proteome</keyword>
<dbReference type="InterPro" id="IPR014922">
    <property type="entry name" value="YdhG-like"/>
</dbReference>
<evidence type="ECO:0000313" key="3">
    <source>
        <dbReference type="Proteomes" id="UP000249819"/>
    </source>
</evidence>
<accession>A0A327W109</accession>
<feature type="domain" description="YdhG-like" evidence="1">
    <location>
        <begin position="22"/>
        <end position="130"/>
    </location>
</feature>